<dbReference type="EMBL" id="MGFH01000236">
    <property type="protein sequence ID" value="OGM01437.1"/>
    <property type="molecule type" value="Genomic_DNA"/>
</dbReference>
<dbReference type="InterPro" id="IPR018490">
    <property type="entry name" value="cNMP-bd_dom_sf"/>
</dbReference>
<proteinExistence type="predicted"/>
<evidence type="ECO:0000259" key="1">
    <source>
        <dbReference type="PROSITE" id="PS50042"/>
    </source>
</evidence>
<dbReference type="InterPro" id="IPR025669">
    <property type="entry name" value="AAA_dom"/>
</dbReference>
<dbReference type="InterPro" id="IPR000595">
    <property type="entry name" value="cNMP-bd_dom"/>
</dbReference>
<feature type="domain" description="Cyclic nucleotide-binding" evidence="1">
    <location>
        <begin position="8"/>
        <end position="110"/>
    </location>
</feature>
<evidence type="ECO:0000313" key="3">
    <source>
        <dbReference type="Proteomes" id="UP000178735"/>
    </source>
</evidence>
<dbReference type="Gene3D" id="3.40.50.300">
    <property type="entry name" value="P-loop containing nucleotide triphosphate hydrolases"/>
    <property type="match status" value="1"/>
</dbReference>
<dbReference type="AlphaFoldDB" id="A0A1F7WFX6"/>
<protein>
    <recommendedName>
        <fullName evidence="1">Cyclic nucleotide-binding domain-containing protein</fullName>
    </recommendedName>
</protein>
<dbReference type="PROSITE" id="PS00889">
    <property type="entry name" value="CNMP_BINDING_2"/>
    <property type="match status" value="1"/>
</dbReference>
<dbReference type="Proteomes" id="UP000178735">
    <property type="component" value="Unassembled WGS sequence"/>
</dbReference>
<dbReference type="Pfam" id="PF00027">
    <property type="entry name" value="cNMP_binding"/>
    <property type="match status" value="1"/>
</dbReference>
<dbReference type="GO" id="GO:0005524">
    <property type="term" value="F:ATP binding"/>
    <property type="evidence" value="ECO:0007669"/>
    <property type="project" value="TreeGrafter"/>
</dbReference>
<organism evidence="2 3">
    <name type="scientific">Candidatus Wallbacteria bacterium GWC2_49_35</name>
    <dbReference type="NCBI Taxonomy" id="1817813"/>
    <lineage>
        <taxon>Bacteria</taxon>
        <taxon>Candidatus Walliibacteriota</taxon>
    </lineage>
</organism>
<dbReference type="PROSITE" id="PS50042">
    <property type="entry name" value="CNMP_BINDING_3"/>
    <property type="match status" value="1"/>
</dbReference>
<dbReference type="PANTHER" id="PTHR43384">
    <property type="entry name" value="SEPTUM SITE-DETERMINING PROTEIN MIND HOMOLOG, CHLOROPLASTIC-RELATED"/>
    <property type="match status" value="1"/>
</dbReference>
<dbReference type="Pfam" id="PF13614">
    <property type="entry name" value="AAA_31"/>
    <property type="match status" value="1"/>
</dbReference>
<dbReference type="InterPro" id="IPR018488">
    <property type="entry name" value="cNMP-bd_CS"/>
</dbReference>
<dbReference type="SUPFAM" id="SSF52540">
    <property type="entry name" value="P-loop containing nucleoside triphosphate hydrolases"/>
    <property type="match status" value="1"/>
</dbReference>
<dbReference type="SMART" id="SM00100">
    <property type="entry name" value="cNMP"/>
    <property type="match status" value="1"/>
</dbReference>
<dbReference type="CDD" id="cd00038">
    <property type="entry name" value="CAP_ED"/>
    <property type="match status" value="1"/>
</dbReference>
<dbReference type="STRING" id="1817813.A2008_12840"/>
<dbReference type="Gene3D" id="2.60.120.10">
    <property type="entry name" value="Jelly Rolls"/>
    <property type="match status" value="1"/>
</dbReference>
<dbReference type="GO" id="GO:0016887">
    <property type="term" value="F:ATP hydrolysis activity"/>
    <property type="evidence" value="ECO:0007669"/>
    <property type="project" value="TreeGrafter"/>
</dbReference>
<reference evidence="2 3" key="1">
    <citation type="journal article" date="2016" name="Nat. Commun.">
        <title>Thousands of microbial genomes shed light on interconnected biogeochemical processes in an aquifer system.</title>
        <authorList>
            <person name="Anantharaman K."/>
            <person name="Brown C.T."/>
            <person name="Hug L.A."/>
            <person name="Sharon I."/>
            <person name="Castelle C.J."/>
            <person name="Probst A.J."/>
            <person name="Thomas B.C."/>
            <person name="Singh A."/>
            <person name="Wilkins M.J."/>
            <person name="Karaoz U."/>
            <person name="Brodie E.L."/>
            <person name="Williams K.H."/>
            <person name="Hubbard S.S."/>
            <person name="Banfield J.F."/>
        </authorList>
    </citation>
    <scope>NUCLEOTIDE SEQUENCE [LARGE SCALE GENOMIC DNA]</scope>
</reference>
<gene>
    <name evidence="2" type="ORF">A2008_12840</name>
</gene>
<dbReference type="SUPFAM" id="SSF51206">
    <property type="entry name" value="cAMP-binding domain-like"/>
    <property type="match status" value="1"/>
</dbReference>
<dbReference type="GO" id="GO:0005829">
    <property type="term" value="C:cytosol"/>
    <property type="evidence" value="ECO:0007669"/>
    <property type="project" value="TreeGrafter"/>
</dbReference>
<accession>A0A1F7WFX6</accession>
<name>A0A1F7WFX6_9BACT</name>
<comment type="caution">
    <text evidence="2">The sequence shown here is derived from an EMBL/GenBank/DDBJ whole genome shotgun (WGS) entry which is preliminary data.</text>
</comment>
<dbReference type="GO" id="GO:0009898">
    <property type="term" value="C:cytoplasmic side of plasma membrane"/>
    <property type="evidence" value="ECO:0007669"/>
    <property type="project" value="TreeGrafter"/>
</dbReference>
<dbReference type="GO" id="GO:0051782">
    <property type="term" value="P:negative regulation of cell division"/>
    <property type="evidence" value="ECO:0007669"/>
    <property type="project" value="TreeGrafter"/>
</dbReference>
<dbReference type="PRINTS" id="PR00103">
    <property type="entry name" value="CAMPKINASE"/>
</dbReference>
<dbReference type="InterPro" id="IPR014710">
    <property type="entry name" value="RmlC-like_jellyroll"/>
</dbReference>
<dbReference type="PANTHER" id="PTHR43384:SF13">
    <property type="entry name" value="SLR0110 PROTEIN"/>
    <property type="match status" value="1"/>
</dbReference>
<dbReference type="InterPro" id="IPR050625">
    <property type="entry name" value="ParA/MinD_ATPase"/>
</dbReference>
<sequence>MDLKQIPIFSSLNDNHVEKIKEIVEEITIPKGSPIFKQGDFGDAFYIVISGKVKISKVEDGEDKTLALLKEGEFFGEMALLEEAPRSASATCIDDCRLYKITQKNFGYIMLLNPAISLKIMRFMSDRVRKSSVVSTVAEKEGKIISFFSPKGGSGCSTFAANFAYGLSMNKDLRVLLVDLDLEFGSLDMILDAKHDKSIADLAKEVEIKNFENISHYLASACDSMKLLTAPKKPEEAELVKVKDVKEILEVLKGYFDYIIIDTPSSFTDHALMTLDIAYRIILVINSDIICLRNTRKCFDVMKSLEYPENKIITVMNRDDNLSSMPIDEIEKFIKTKIAHTVPNEYITMRKSTDSGVPFLKQAPASPITAKFLDMINKIANQNLQVPKVETNFFDSLKNLVMGK</sequence>
<evidence type="ECO:0000313" key="2">
    <source>
        <dbReference type="EMBL" id="OGM01437.1"/>
    </source>
</evidence>
<dbReference type="InterPro" id="IPR027417">
    <property type="entry name" value="P-loop_NTPase"/>
</dbReference>